<evidence type="ECO:0000313" key="7">
    <source>
        <dbReference type="EMBL" id="ORX74358.1"/>
    </source>
</evidence>
<dbReference type="InterPro" id="IPR020966">
    <property type="entry name" value="ALMT"/>
</dbReference>
<comment type="subcellular location">
    <subcellularLocation>
        <location evidence="1">Membrane</location>
        <topology evidence="1">Multi-pass membrane protein</topology>
    </subcellularLocation>
</comment>
<gene>
    <name evidence="7" type="ORF">DL89DRAFT_264254</name>
</gene>
<dbReference type="STRING" id="61395.A0A1Y1WM46"/>
<keyword evidence="4 5" id="KW-0472">Membrane</keyword>
<feature type="transmembrane region" description="Helical" evidence="5">
    <location>
        <begin position="708"/>
        <end position="731"/>
    </location>
</feature>
<dbReference type="PANTHER" id="PTHR47804">
    <property type="entry name" value="60S RIBOSOMAL PROTEIN L19"/>
    <property type="match status" value="1"/>
</dbReference>
<evidence type="ECO:0000256" key="4">
    <source>
        <dbReference type="ARBA" id="ARBA00023136"/>
    </source>
</evidence>
<comment type="caution">
    <text evidence="7">The sequence shown here is derived from an EMBL/GenBank/DDBJ whole genome shotgun (WGS) entry which is preliminary data.</text>
</comment>
<dbReference type="AlphaFoldDB" id="A0A1Y1WM46"/>
<feature type="transmembrane region" description="Helical" evidence="5">
    <location>
        <begin position="603"/>
        <end position="622"/>
    </location>
</feature>
<proteinExistence type="predicted"/>
<reference evidence="7 8" key="1">
    <citation type="submission" date="2016-07" db="EMBL/GenBank/DDBJ databases">
        <title>Pervasive Adenine N6-methylation of Active Genes in Fungi.</title>
        <authorList>
            <consortium name="DOE Joint Genome Institute"/>
            <person name="Mondo S.J."/>
            <person name="Dannebaum R.O."/>
            <person name="Kuo R.C."/>
            <person name="Labutti K."/>
            <person name="Haridas S."/>
            <person name="Kuo A."/>
            <person name="Salamov A."/>
            <person name="Ahrendt S.R."/>
            <person name="Lipzen A."/>
            <person name="Sullivan W."/>
            <person name="Andreopoulos W.B."/>
            <person name="Clum A."/>
            <person name="Lindquist E."/>
            <person name="Daum C."/>
            <person name="Ramamoorthy G.K."/>
            <person name="Gryganskyi A."/>
            <person name="Culley D."/>
            <person name="Magnuson J.K."/>
            <person name="James T.Y."/>
            <person name="O'Malley M.A."/>
            <person name="Stajich J.E."/>
            <person name="Spatafora J.W."/>
            <person name="Visel A."/>
            <person name="Grigoriev I.V."/>
        </authorList>
    </citation>
    <scope>NUCLEOTIDE SEQUENCE [LARGE SCALE GENOMIC DNA]</scope>
    <source>
        <strain evidence="7 8">ATCC 12442</strain>
    </source>
</reference>
<feature type="domain" description="Putative ER transporter 6TM N-terminal" evidence="6">
    <location>
        <begin position="161"/>
        <end position="269"/>
    </location>
</feature>
<feature type="transmembrane region" description="Helical" evidence="5">
    <location>
        <begin position="104"/>
        <end position="124"/>
    </location>
</feature>
<dbReference type="GO" id="GO:0015743">
    <property type="term" value="P:malate transport"/>
    <property type="evidence" value="ECO:0007669"/>
    <property type="project" value="InterPro"/>
</dbReference>
<evidence type="ECO:0000256" key="1">
    <source>
        <dbReference type="ARBA" id="ARBA00004141"/>
    </source>
</evidence>
<feature type="transmembrane region" description="Helical" evidence="5">
    <location>
        <begin position="629"/>
        <end position="647"/>
    </location>
</feature>
<keyword evidence="3 5" id="KW-1133">Transmembrane helix</keyword>
<dbReference type="RefSeq" id="XP_040747569.1">
    <property type="nucleotide sequence ID" value="XM_040886174.1"/>
</dbReference>
<feature type="transmembrane region" description="Helical" evidence="5">
    <location>
        <begin position="574"/>
        <end position="591"/>
    </location>
</feature>
<name>A0A1Y1WM46_9FUNG</name>
<keyword evidence="2 5" id="KW-0812">Transmembrane</keyword>
<sequence>MVCGRFAALLHNQKTRDVLKAILATLLSSLLMFITPIRQAIGPSYFMILLVSGCAHAGKTIGANMELQIQQLLVSVCVWTYILIVQAIVYAVRYRDNFETEVYLIHAFSLAIFCFAIATAYAYLPRLNVAIKLNMLAPITSLTVTKVDRWRYNVRPLPSTIYAQLIGIGVSTLVNIFVWPSTSSRELARSFEEMMREMSGCCEFFHRSAAELGTERNSTRCEAVERRNRIRACINAFGETVGGSAYELTIGRFPQSDYRKMFIEANHLAEEFCGMCLPALLSCRVQRASTVKPPTIDGGAQGSDEWVSIVKQGAELSLTPVRELLDVHRRIFLVLIDRFVDLQEDTATKALLWLLSRQKVDIPVYTACTTGSEASHLEAMDLAQIADYLDKHAAQFVAQETRHIRMIGPYQRLMDKSTFNQYTVLMSFIGILQDNSTAIVRLLRLVDEILQKRPMRSRVWFPRLHMKWLLLGNANDLLNGEFGPEEEAGNNLETAYETDDSTPGFDAETVADAAYDSEEDDQTVYETRSPKCAAKRGYMMANTMSKKVGSAALACMSPYLLSASRWIRKRETQYALKFTLAMMLWGIWAFIGVSHDFFVQNRIHWGLAAITFVYNVSVGSTLDACIKRLVGTVASGLWAIVTWKASRNGTNPYYAYICVFVFCVSTSAMYFYVPRWSGCWMVMSVAYSVVFFTAYYQGPGSDGSRIGWTRLAVNAIAIVYVMIFSSVLAPYKAREALRKRMAELLRLSSFIARGVNFIHATNNEFPAAARLEQQRMRRFMYQFRVVVQQSRALYKAAKGEPSIHGRFKARTHRQLIDIMETQMEWWLYSHSVAAAAGHGTKMHGFWSTLPMREDIIGANCLFNHALELALYTNTRLPMFLPDLRTARHRFVREAQPVLFEKCSQDFEVTSLCRWCSQLCDLVGDIIPDEIATVVCQLEEIQRMGLPVLQRGRDPYGATHSTAPLLDPTGSPNIGPYRGRRWFKYIH</sequence>
<dbReference type="InterPro" id="IPR018823">
    <property type="entry name" value="ArAE_2_N"/>
</dbReference>
<feature type="transmembrane region" description="Helical" evidence="5">
    <location>
        <begin position="21"/>
        <end position="41"/>
    </location>
</feature>
<dbReference type="OrthoDB" id="68611at2759"/>
<dbReference type="EMBL" id="MCFD01000001">
    <property type="protein sequence ID" value="ORX74358.1"/>
    <property type="molecule type" value="Genomic_DNA"/>
</dbReference>
<evidence type="ECO:0000256" key="5">
    <source>
        <dbReference type="SAM" id="Phobius"/>
    </source>
</evidence>
<dbReference type="Proteomes" id="UP000193922">
    <property type="component" value="Unassembled WGS sequence"/>
</dbReference>
<evidence type="ECO:0000313" key="8">
    <source>
        <dbReference type="Proteomes" id="UP000193922"/>
    </source>
</evidence>
<evidence type="ECO:0000256" key="2">
    <source>
        <dbReference type="ARBA" id="ARBA00022692"/>
    </source>
</evidence>
<dbReference type="GO" id="GO:0016020">
    <property type="term" value="C:membrane"/>
    <property type="evidence" value="ECO:0007669"/>
    <property type="project" value="UniProtKB-SubCell"/>
</dbReference>
<feature type="transmembrane region" description="Helical" evidence="5">
    <location>
        <begin position="653"/>
        <end position="672"/>
    </location>
</feature>
<evidence type="ECO:0000256" key="3">
    <source>
        <dbReference type="ARBA" id="ARBA00022989"/>
    </source>
</evidence>
<keyword evidence="8" id="KW-1185">Reference proteome</keyword>
<feature type="transmembrane region" description="Helical" evidence="5">
    <location>
        <begin position="161"/>
        <end position="179"/>
    </location>
</feature>
<feature type="transmembrane region" description="Helical" evidence="5">
    <location>
        <begin position="72"/>
        <end position="92"/>
    </location>
</feature>
<dbReference type="PANTHER" id="PTHR47804:SF3">
    <property type="entry name" value="PROTEIN BRE4"/>
    <property type="match status" value="1"/>
</dbReference>
<dbReference type="Pfam" id="PF11744">
    <property type="entry name" value="ALMT"/>
    <property type="match status" value="1"/>
</dbReference>
<organism evidence="7 8">
    <name type="scientific">Linderina pennispora</name>
    <dbReference type="NCBI Taxonomy" id="61395"/>
    <lineage>
        <taxon>Eukaryota</taxon>
        <taxon>Fungi</taxon>
        <taxon>Fungi incertae sedis</taxon>
        <taxon>Zoopagomycota</taxon>
        <taxon>Kickxellomycotina</taxon>
        <taxon>Kickxellomycetes</taxon>
        <taxon>Kickxellales</taxon>
        <taxon>Kickxellaceae</taxon>
        <taxon>Linderina</taxon>
    </lineage>
</organism>
<dbReference type="GeneID" id="63802822"/>
<accession>A0A1Y1WM46</accession>
<protein>
    <recommendedName>
        <fullName evidence="6">Putative ER transporter 6TM N-terminal domain-containing protein</fullName>
    </recommendedName>
</protein>
<dbReference type="InterPro" id="IPR052430">
    <property type="entry name" value="IVT-Associated"/>
</dbReference>
<feature type="transmembrane region" description="Helical" evidence="5">
    <location>
        <begin position="679"/>
        <end position="696"/>
    </location>
</feature>
<dbReference type="Pfam" id="PF10337">
    <property type="entry name" value="ArAE_2_N"/>
    <property type="match status" value="1"/>
</dbReference>
<evidence type="ECO:0000259" key="6">
    <source>
        <dbReference type="Pfam" id="PF10337"/>
    </source>
</evidence>